<comment type="caution">
    <text evidence="2">The sequence shown here is derived from an EMBL/GenBank/DDBJ whole genome shotgun (WGS) entry which is preliminary data.</text>
</comment>
<keyword evidence="1" id="KW-1133">Transmembrane helix</keyword>
<reference evidence="2" key="1">
    <citation type="submission" date="2019-11" db="EMBL/GenBank/DDBJ databases">
        <title>Genomic insights into an expanded diversity of filamentous marine cyanobacteria reveals the extraordinary biosynthetic potential of Moorea and Okeania.</title>
        <authorList>
            <person name="Ferreira Leao T."/>
            <person name="Wang M."/>
            <person name="Moss N."/>
            <person name="Da Silva R."/>
            <person name="Sanders J."/>
            <person name="Nurk S."/>
            <person name="Gurevich A."/>
            <person name="Humphrey G."/>
            <person name="Reher R."/>
            <person name="Zhu Q."/>
            <person name="Belda-Ferre P."/>
            <person name="Glukhov E."/>
            <person name="Rex R."/>
            <person name="Dorrestein P.C."/>
            <person name="Knight R."/>
            <person name="Pevzner P."/>
            <person name="Gerwick W.H."/>
            <person name="Gerwick L."/>
        </authorList>
    </citation>
    <scope>NUCLEOTIDE SEQUENCE</scope>
    <source>
        <strain evidence="2">SIO1C4</strain>
    </source>
</reference>
<evidence type="ECO:0000256" key="1">
    <source>
        <dbReference type="SAM" id="Phobius"/>
    </source>
</evidence>
<protein>
    <submittedName>
        <fullName evidence="2">Uncharacterized protein</fullName>
    </submittedName>
</protein>
<dbReference type="EMBL" id="JAAHFQ010000540">
    <property type="protein sequence ID" value="NER30373.1"/>
    <property type="molecule type" value="Genomic_DNA"/>
</dbReference>
<gene>
    <name evidence="2" type="ORF">F6J89_22795</name>
</gene>
<dbReference type="AlphaFoldDB" id="A0A6B3NFG8"/>
<sequence length="62" mass="6786">MKNQISFTKTLIALNLLLTPFVLAFVALSFLNSDFDGVVQMKLGRDGGEVILDRRTSGKVAD</sequence>
<feature type="transmembrane region" description="Helical" evidence="1">
    <location>
        <begin position="12"/>
        <end position="31"/>
    </location>
</feature>
<keyword evidence="1" id="KW-0812">Transmembrane</keyword>
<evidence type="ECO:0000313" key="2">
    <source>
        <dbReference type="EMBL" id="NER30373.1"/>
    </source>
</evidence>
<name>A0A6B3NFG8_9CYAN</name>
<keyword evidence="1" id="KW-0472">Membrane</keyword>
<organism evidence="2">
    <name type="scientific">Symploca sp. SIO1C4</name>
    <dbReference type="NCBI Taxonomy" id="2607765"/>
    <lineage>
        <taxon>Bacteria</taxon>
        <taxon>Bacillati</taxon>
        <taxon>Cyanobacteriota</taxon>
        <taxon>Cyanophyceae</taxon>
        <taxon>Coleofasciculales</taxon>
        <taxon>Coleofasciculaceae</taxon>
        <taxon>Symploca</taxon>
    </lineage>
</organism>
<accession>A0A6B3NFG8</accession>
<proteinExistence type="predicted"/>